<evidence type="ECO:0000256" key="1">
    <source>
        <dbReference type="ARBA" id="ARBA00022574"/>
    </source>
</evidence>
<gene>
    <name evidence="4" type="ORF">CYLTODRAFT_418868</name>
</gene>
<organism evidence="4 5">
    <name type="scientific">Cylindrobasidium torrendii FP15055 ss-10</name>
    <dbReference type="NCBI Taxonomy" id="1314674"/>
    <lineage>
        <taxon>Eukaryota</taxon>
        <taxon>Fungi</taxon>
        <taxon>Dikarya</taxon>
        <taxon>Basidiomycota</taxon>
        <taxon>Agaricomycotina</taxon>
        <taxon>Agaricomycetes</taxon>
        <taxon>Agaricomycetidae</taxon>
        <taxon>Agaricales</taxon>
        <taxon>Marasmiineae</taxon>
        <taxon>Physalacriaceae</taxon>
        <taxon>Cylindrobasidium</taxon>
    </lineage>
</organism>
<dbReference type="Gene3D" id="2.130.10.10">
    <property type="entry name" value="YVTN repeat-like/Quinoprotein amine dehydrogenase"/>
    <property type="match status" value="3"/>
</dbReference>
<dbReference type="Proteomes" id="UP000054007">
    <property type="component" value="Unassembled WGS sequence"/>
</dbReference>
<dbReference type="PANTHER" id="PTHR15574:SF40">
    <property type="entry name" value="WD AND TETRATRICOPEPTIDE REPEATS PROTEIN 1"/>
    <property type="match status" value="1"/>
</dbReference>
<evidence type="ECO:0000313" key="5">
    <source>
        <dbReference type="Proteomes" id="UP000054007"/>
    </source>
</evidence>
<dbReference type="SUPFAM" id="SSF50978">
    <property type="entry name" value="WD40 repeat-like"/>
    <property type="match status" value="1"/>
</dbReference>
<dbReference type="SMART" id="SM00320">
    <property type="entry name" value="WD40"/>
    <property type="match status" value="6"/>
</dbReference>
<dbReference type="AlphaFoldDB" id="A0A0D7BLY6"/>
<dbReference type="InterPro" id="IPR015943">
    <property type="entry name" value="WD40/YVTN_repeat-like_dom_sf"/>
</dbReference>
<dbReference type="GO" id="GO:0045717">
    <property type="term" value="P:negative regulation of fatty acid biosynthetic process"/>
    <property type="evidence" value="ECO:0007669"/>
    <property type="project" value="TreeGrafter"/>
</dbReference>
<dbReference type="OrthoDB" id="2414538at2759"/>
<name>A0A0D7BLY6_9AGAR</name>
<dbReference type="InterPro" id="IPR001680">
    <property type="entry name" value="WD40_rpt"/>
</dbReference>
<proteinExistence type="predicted"/>
<dbReference type="PROSITE" id="PS50294">
    <property type="entry name" value="WD_REPEATS_REGION"/>
    <property type="match status" value="1"/>
</dbReference>
<dbReference type="PANTHER" id="PTHR15574">
    <property type="entry name" value="WD REPEAT DOMAIN-CONTAINING FAMILY"/>
    <property type="match status" value="1"/>
</dbReference>
<evidence type="ECO:0000256" key="3">
    <source>
        <dbReference type="PROSITE-ProRule" id="PRU00221"/>
    </source>
</evidence>
<accession>A0A0D7BLY6</accession>
<dbReference type="Pfam" id="PF00400">
    <property type="entry name" value="WD40"/>
    <property type="match status" value="1"/>
</dbReference>
<dbReference type="GO" id="GO:0080008">
    <property type="term" value="C:Cul4-RING E3 ubiquitin ligase complex"/>
    <property type="evidence" value="ECO:0007669"/>
    <property type="project" value="TreeGrafter"/>
</dbReference>
<dbReference type="EMBL" id="KN880454">
    <property type="protein sequence ID" value="KIY71472.1"/>
    <property type="molecule type" value="Genomic_DNA"/>
</dbReference>
<dbReference type="STRING" id="1314674.A0A0D7BLY6"/>
<evidence type="ECO:0000313" key="4">
    <source>
        <dbReference type="EMBL" id="KIY71472.1"/>
    </source>
</evidence>
<dbReference type="InterPro" id="IPR036322">
    <property type="entry name" value="WD40_repeat_dom_sf"/>
</dbReference>
<evidence type="ECO:0000256" key="2">
    <source>
        <dbReference type="ARBA" id="ARBA00022737"/>
    </source>
</evidence>
<reference evidence="4 5" key="1">
    <citation type="journal article" date="2015" name="Fungal Genet. Biol.">
        <title>Evolution of novel wood decay mechanisms in Agaricales revealed by the genome sequences of Fistulina hepatica and Cylindrobasidium torrendii.</title>
        <authorList>
            <person name="Floudas D."/>
            <person name="Held B.W."/>
            <person name="Riley R."/>
            <person name="Nagy L.G."/>
            <person name="Koehler G."/>
            <person name="Ransdell A.S."/>
            <person name="Younus H."/>
            <person name="Chow J."/>
            <person name="Chiniquy J."/>
            <person name="Lipzen A."/>
            <person name="Tritt A."/>
            <person name="Sun H."/>
            <person name="Haridas S."/>
            <person name="LaButti K."/>
            <person name="Ohm R.A."/>
            <person name="Kues U."/>
            <person name="Blanchette R.A."/>
            <person name="Grigoriev I.V."/>
            <person name="Minto R.E."/>
            <person name="Hibbett D.S."/>
        </authorList>
    </citation>
    <scope>NUCLEOTIDE SEQUENCE [LARGE SCALE GENOMIC DNA]</scope>
    <source>
        <strain evidence="4 5">FP15055 ss-10</strain>
    </source>
</reference>
<dbReference type="InterPro" id="IPR045151">
    <property type="entry name" value="DCAF8"/>
</dbReference>
<sequence length="494" mass="54520">MTALSSYASTMRTRTDLLSHLYSKPLQRIQVLGVDPNGHSGSAQHTGCVNALSWAQNGELLLSGGDDTTVRIWRLDSTLSEDARPLSCVGLINTGHRANIFNAHMLPHSTRIATVAGDRQVRIFDIGDPPSGKDGEVEYNDARSHLLLCHKDRVKRLVTEESPDIFLTVSEDSSVRQHDLRRPHRCRGECPAPLVQMDHDLTSLSLSPLSPHQFVVAGGSPYGYLFDRRYLRARRFSTSFPNKELTTCTLLFSKPSRGRDDSITGVRMNASSSDEVIMAYSGDGVYRFSTLDTPAKDSFEPAISPSTSSEDVKSNPMDVDFYDPDEVPSNSYSNSNLNVGVVTSVQKYTGARNIETVKEVNFLGPRDEYVVAGSDDGNFFVWNKDDASIHGVYEGDGSVVNVIEGHPYLPLVATSGIDYTVKLFSPSFSDEPSLCDKTLHAEEIVAENTQARARLTHFQHLRLMRLFAAAHVANRDDADLDSDDEEVAMQCPNQ</sequence>
<keyword evidence="1 3" id="KW-0853">WD repeat</keyword>
<protein>
    <submittedName>
        <fullName evidence="4">WD40 repeat-like protein</fullName>
    </submittedName>
</protein>
<keyword evidence="2" id="KW-0677">Repeat</keyword>
<dbReference type="GO" id="GO:0005737">
    <property type="term" value="C:cytoplasm"/>
    <property type="evidence" value="ECO:0007669"/>
    <property type="project" value="TreeGrafter"/>
</dbReference>
<keyword evidence="5" id="KW-1185">Reference proteome</keyword>
<dbReference type="PROSITE" id="PS50082">
    <property type="entry name" value="WD_REPEATS_2"/>
    <property type="match status" value="1"/>
</dbReference>
<feature type="repeat" description="WD" evidence="3">
    <location>
        <begin position="42"/>
        <end position="77"/>
    </location>
</feature>